<evidence type="ECO:0000313" key="3">
    <source>
        <dbReference type="EMBL" id="UQZ81473.1"/>
    </source>
</evidence>
<keyword evidence="4" id="KW-1185">Reference proteome</keyword>
<keyword evidence="1" id="KW-0812">Transmembrane</keyword>
<dbReference type="Pfam" id="PF13559">
    <property type="entry name" value="DUF4129"/>
    <property type="match status" value="1"/>
</dbReference>
<feature type="transmembrane region" description="Helical" evidence="1">
    <location>
        <begin position="117"/>
        <end position="137"/>
    </location>
</feature>
<evidence type="ECO:0000259" key="2">
    <source>
        <dbReference type="Pfam" id="PF13559"/>
    </source>
</evidence>
<feature type="transmembrane region" description="Helical" evidence="1">
    <location>
        <begin position="143"/>
        <end position="164"/>
    </location>
</feature>
<organism evidence="3 4">
    <name type="scientific">Paenibacillus konkukensis</name>
    <dbReference type="NCBI Taxonomy" id="2020716"/>
    <lineage>
        <taxon>Bacteria</taxon>
        <taxon>Bacillati</taxon>
        <taxon>Bacillota</taxon>
        <taxon>Bacilli</taxon>
        <taxon>Bacillales</taxon>
        <taxon>Paenibacillaceae</taxon>
        <taxon>Paenibacillus</taxon>
    </lineage>
</organism>
<feature type="transmembrane region" description="Helical" evidence="1">
    <location>
        <begin position="68"/>
        <end position="86"/>
    </location>
</feature>
<feature type="transmembrane region" description="Helical" evidence="1">
    <location>
        <begin position="42"/>
        <end position="61"/>
    </location>
</feature>
<keyword evidence="1" id="KW-0472">Membrane</keyword>
<feature type="transmembrane region" description="Helical" evidence="1">
    <location>
        <begin position="268"/>
        <end position="289"/>
    </location>
</feature>
<feature type="transmembrane region" description="Helical" evidence="1">
    <location>
        <begin position="12"/>
        <end position="36"/>
    </location>
</feature>
<feature type="transmembrane region" description="Helical" evidence="1">
    <location>
        <begin position="92"/>
        <end position="110"/>
    </location>
</feature>
<accession>A0ABY4RH77</accession>
<dbReference type="RefSeq" id="WP_249863708.1">
    <property type="nucleotide sequence ID" value="NZ_CP027059.1"/>
</dbReference>
<protein>
    <recommendedName>
        <fullName evidence="2">Protein-glutamine gamma-glutamyltransferase-like C-terminal domain-containing protein</fullName>
    </recommendedName>
</protein>
<dbReference type="EMBL" id="CP027059">
    <property type="protein sequence ID" value="UQZ81473.1"/>
    <property type="molecule type" value="Genomic_DNA"/>
</dbReference>
<keyword evidence="1" id="KW-1133">Transmembrane helix</keyword>
<sequence>MNINSKGRELGTVTLKGCVELLLALPPVLIAAVFLAPEAVRWAWLCTLPLGYAAGCALRLALPITRSYQLIFVSLLLAAAHCWLFFGNAYVSYALLPLGFIAVYRGIRLVTEPWRYFFPVSFYVIGMIVYFAAAMIVPFQPALAPYGTLLTCAGLIALAVTLLVSNESNMKQETLSGGKEPVIAKEMLWKNRLLIVLLMAVIMVVLLLRSLYHAFLWLKEQLLFLLAQLLRRDGEQAPAQQDTAPKPPPADLGGAGEPAAWMVWLEKVMYYAVGAILAIALLALVYLIVRRIPGAIRRLYAWLAARLQAREEGMSRIGYEDDVESLVDWDQWNGKLLSRWKRLFSGTDKTKWEELQDNAERVRYLYRSWLGHSIRRGYRFQKHLTPQETGREVEEWSGKPGSASPSLLALYERVRYGGKQAGDEEVLAAKTFTDKK</sequence>
<feature type="domain" description="Protein-glutamine gamma-glutamyltransferase-like C-terminal" evidence="2">
    <location>
        <begin position="365"/>
        <end position="429"/>
    </location>
</feature>
<proteinExistence type="predicted"/>
<name>A0ABY4RH77_9BACL</name>
<gene>
    <name evidence="3" type="ORF">SK3146_00629</name>
</gene>
<evidence type="ECO:0000313" key="4">
    <source>
        <dbReference type="Proteomes" id="UP001057134"/>
    </source>
</evidence>
<dbReference type="InterPro" id="IPR025403">
    <property type="entry name" value="TgpA-like_C"/>
</dbReference>
<feature type="transmembrane region" description="Helical" evidence="1">
    <location>
        <begin position="193"/>
        <end position="215"/>
    </location>
</feature>
<reference evidence="3" key="2">
    <citation type="journal article" date="2021" name="J Anim Sci Technol">
        <title>Complete genome sequence of Paenibacillus konkukensis sp. nov. SK3146 as a potential probiotic strain.</title>
        <authorList>
            <person name="Jung H.I."/>
            <person name="Park S."/>
            <person name="Niu K.M."/>
            <person name="Lee S.W."/>
            <person name="Kothari D."/>
            <person name="Yi K.J."/>
            <person name="Kim S.K."/>
        </authorList>
    </citation>
    <scope>NUCLEOTIDE SEQUENCE</scope>
    <source>
        <strain evidence="3">SK3146</strain>
    </source>
</reference>
<dbReference type="Proteomes" id="UP001057134">
    <property type="component" value="Chromosome"/>
</dbReference>
<reference evidence="3" key="1">
    <citation type="submission" date="2018-02" db="EMBL/GenBank/DDBJ databases">
        <authorList>
            <person name="Kim S.-K."/>
            <person name="Jung H.-I."/>
            <person name="Lee S.-W."/>
        </authorList>
    </citation>
    <scope>NUCLEOTIDE SEQUENCE</scope>
    <source>
        <strain evidence="3">SK3146</strain>
    </source>
</reference>
<evidence type="ECO:0000256" key="1">
    <source>
        <dbReference type="SAM" id="Phobius"/>
    </source>
</evidence>